<name>A0A6S6STC8_9BACT</name>
<organism evidence="3">
    <name type="scientific">uncultured Sulfurovum sp</name>
    <dbReference type="NCBI Taxonomy" id="269237"/>
    <lineage>
        <taxon>Bacteria</taxon>
        <taxon>Pseudomonadati</taxon>
        <taxon>Campylobacterota</taxon>
        <taxon>Epsilonproteobacteria</taxon>
        <taxon>Campylobacterales</taxon>
        <taxon>Sulfurovaceae</taxon>
        <taxon>Sulfurovum</taxon>
        <taxon>environmental samples</taxon>
    </lineage>
</organism>
<keyword evidence="1" id="KW-0732">Signal</keyword>
<feature type="signal peptide" evidence="1">
    <location>
        <begin position="1"/>
        <end position="18"/>
    </location>
</feature>
<gene>
    <name evidence="3" type="ORF">HELGO_WM4071</name>
</gene>
<dbReference type="PROSITE" id="PS51352">
    <property type="entry name" value="THIOREDOXIN_2"/>
    <property type="match status" value="1"/>
</dbReference>
<proteinExistence type="predicted"/>
<dbReference type="Pfam" id="PF00578">
    <property type="entry name" value="AhpC-TSA"/>
    <property type="match status" value="1"/>
</dbReference>
<evidence type="ECO:0000256" key="1">
    <source>
        <dbReference type="SAM" id="SignalP"/>
    </source>
</evidence>
<protein>
    <submittedName>
        <fullName evidence="3">Thioredoxin</fullName>
    </submittedName>
</protein>
<dbReference type="InterPro" id="IPR036249">
    <property type="entry name" value="Thioredoxin-like_sf"/>
</dbReference>
<dbReference type="Gene3D" id="3.40.30.10">
    <property type="entry name" value="Glutaredoxin"/>
    <property type="match status" value="1"/>
</dbReference>
<dbReference type="InterPro" id="IPR013766">
    <property type="entry name" value="Thioredoxin_domain"/>
</dbReference>
<dbReference type="InterPro" id="IPR000866">
    <property type="entry name" value="AhpC/TSA"/>
</dbReference>
<sequence>MKKFIILLSILLTSVLYAQNMEMTDSSGTTYKVYAQDNQFEIEGMEGKVVFLEFFGLQCPACTQLMPSLINLQEKYPNKLQVMAIEVQNNDIEPINAYKKKHGINYRTFSNYDVGLVVRYIANNSDWAGAIPFLAAIDTKGKVQILKIGVIPEETLEGYIKKYAK</sequence>
<dbReference type="GO" id="GO:0016491">
    <property type="term" value="F:oxidoreductase activity"/>
    <property type="evidence" value="ECO:0007669"/>
    <property type="project" value="InterPro"/>
</dbReference>
<dbReference type="CDD" id="cd02966">
    <property type="entry name" value="TlpA_like_family"/>
    <property type="match status" value="1"/>
</dbReference>
<reference evidence="3" key="1">
    <citation type="submission" date="2020-01" db="EMBL/GenBank/DDBJ databases">
        <authorList>
            <person name="Meier V. D."/>
            <person name="Meier V D."/>
        </authorList>
    </citation>
    <scope>NUCLEOTIDE SEQUENCE</scope>
    <source>
        <strain evidence="3">HLG_WM_MAG_05</strain>
    </source>
</reference>
<dbReference type="InterPro" id="IPR050553">
    <property type="entry name" value="Thioredoxin_ResA/DsbE_sf"/>
</dbReference>
<feature type="chain" id="PRO_5028219812" evidence="1">
    <location>
        <begin position="19"/>
        <end position="165"/>
    </location>
</feature>
<dbReference type="SUPFAM" id="SSF52833">
    <property type="entry name" value="Thioredoxin-like"/>
    <property type="match status" value="1"/>
</dbReference>
<dbReference type="PANTHER" id="PTHR42852:SF13">
    <property type="entry name" value="PROTEIN DIPZ"/>
    <property type="match status" value="1"/>
</dbReference>
<dbReference type="PANTHER" id="PTHR42852">
    <property type="entry name" value="THIOL:DISULFIDE INTERCHANGE PROTEIN DSBE"/>
    <property type="match status" value="1"/>
</dbReference>
<evidence type="ECO:0000259" key="2">
    <source>
        <dbReference type="PROSITE" id="PS51352"/>
    </source>
</evidence>
<dbReference type="EMBL" id="CACVAU010000038">
    <property type="protein sequence ID" value="CAA6811809.1"/>
    <property type="molecule type" value="Genomic_DNA"/>
</dbReference>
<feature type="domain" description="Thioredoxin" evidence="2">
    <location>
        <begin position="12"/>
        <end position="165"/>
    </location>
</feature>
<accession>A0A6S6STC8</accession>
<evidence type="ECO:0000313" key="3">
    <source>
        <dbReference type="EMBL" id="CAA6811809.1"/>
    </source>
</evidence>
<dbReference type="AlphaFoldDB" id="A0A6S6STC8"/>
<dbReference type="GO" id="GO:0016209">
    <property type="term" value="F:antioxidant activity"/>
    <property type="evidence" value="ECO:0007669"/>
    <property type="project" value="InterPro"/>
</dbReference>